<feature type="domain" description="Reverse transcriptase" evidence="2">
    <location>
        <begin position="290"/>
        <end position="430"/>
    </location>
</feature>
<sequence length="531" mass="61035">MSRIQQEMGRSSLTRSDSELHRKEAKSNKEAKSRTTSNFESQKDESDDLRQEKKNVVIEKMKNSAPTTTVALINDSKKTGAGEERLSIASFDNQLAKKCNSTKAEVGVRIGKTEIITRELEVVTAEDKNISSIMERKNLEGINGYCKQPEIFIGVKDFFKFIKLNGVQELKSGFLLLRTKLGPMLAGNGYINSIRKASATSVNSVVSCVASATNHEDIDHWIFRTIRTRTMTNKPLSNLRKNSEDILRRYNETIQDQLRSGIIEEVHPDMDQEGVIHYLPHHERTKSLNEVLYRGPIMLPDLVGILLRFRMMKNAIIADVEKAFLQLELHQSDRNCTRFLWTNDVKFAVTEENLKCYRFRRVPFRVVSSPFLLAATLNHHLETIGSQTALEIWRNLYVDNVILSANGTREAINKYHEVKDIFKKTAMNIREFLSNDQNFNKAIPKQDRIEGGATKILGITWINDKDTIRVTLKPWIEHELTKRSVLQFVASQYDPLGFLVPTMIQFKLFLQNLWKRNNSWDQILDEDDKEA</sequence>
<dbReference type="InterPro" id="IPR000477">
    <property type="entry name" value="RT_dom"/>
</dbReference>
<dbReference type="Pfam" id="PF00078">
    <property type="entry name" value="RVT_1"/>
    <property type="match status" value="1"/>
</dbReference>
<accession>A0A1I7VAS5</accession>
<evidence type="ECO:0000313" key="4">
    <source>
        <dbReference type="Proteomes" id="UP000095285"/>
    </source>
</evidence>
<dbReference type="AlphaFoldDB" id="A0A1I7VAS5"/>
<dbReference type="WBParaSite" id="EN70_11694">
    <property type="protein sequence ID" value="EN70_11694"/>
    <property type="gene ID" value="EN70_11694"/>
</dbReference>
<dbReference type="InterPro" id="IPR043502">
    <property type="entry name" value="DNA/RNA_pol_sf"/>
</dbReference>
<dbReference type="InterPro" id="IPR008042">
    <property type="entry name" value="Retrotrans_Pao"/>
</dbReference>
<reference evidence="5" key="2">
    <citation type="submission" date="2016-11" db="UniProtKB">
        <authorList>
            <consortium name="WormBaseParasite"/>
        </authorList>
    </citation>
    <scope>IDENTIFICATION</scope>
</reference>
<dbReference type="SUPFAM" id="SSF56672">
    <property type="entry name" value="DNA/RNA polymerases"/>
    <property type="match status" value="1"/>
</dbReference>
<protein>
    <submittedName>
        <fullName evidence="5">Reverse transcriptase domain-containing protein</fullName>
    </submittedName>
</protein>
<feature type="compositionally biased region" description="Basic and acidic residues" evidence="1">
    <location>
        <begin position="41"/>
        <end position="50"/>
    </location>
</feature>
<dbReference type="Gene3D" id="3.30.70.270">
    <property type="match status" value="1"/>
</dbReference>
<evidence type="ECO:0000259" key="2">
    <source>
        <dbReference type="Pfam" id="PF00078"/>
    </source>
</evidence>
<feature type="compositionally biased region" description="Polar residues" evidence="1">
    <location>
        <begin position="1"/>
        <end position="15"/>
    </location>
</feature>
<feature type="region of interest" description="Disordered" evidence="1">
    <location>
        <begin position="1"/>
        <end position="50"/>
    </location>
</feature>
<dbReference type="Pfam" id="PF05380">
    <property type="entry name" value="Peptidase_A17"/>
    <property type="match status" value="1"/>
</dbReference>
<proteinExistence type="predicted"/>
<dbReference type="Gene3D" id="3.10.10.10">
    <property type="entry name" value="HIV Type 1 Reverse Transcriptase, subunit A, domain 1"/>
    <property type="match status" value="1"/>
</dbReference>
<dbReference type="PANTHER" id="PTHR47331:SF1">
    <property type="entry name" value="GAG-LIKE PROTEIN"/>
    <property type="match status" value="1"/>
</dbReference>
<dbReference type="eggNOG" id="ENOG502SZ9V">
    <property type="taxonomic scope" value="Eukaryota"/>
</dbReference>
<keyword evidence="4" id="KW-1185">Reference proteome</keyword>
<organism evidence="4 5">
    <name type="scientific">Loa loa</name>
    <name type="common">Eye worm</name>
    <name type="synonym">Filaria loa</name>
    <dbReference type="NCBI Taxonomy" id="7209"/>
    <lineage>
        <taxon>Eukaryota</taxon>
        <taxon>Metazoa</taxon>
        <taxon>Ecdysozoa</taxon>
        <taxon>Nematoda</taxon>
        <taxon>Chromadorea</taxon>
        <taxon>Rhabditida</taxon>
        <taxon>Spirurina</taxon>
        <taxon>Spiruromorpha</taxon>
        <taxon>Filarioidea</taxon>
        <taxon>Onchocercidae</taxon>
        <taxon>Loa</taxon>
    </lineage>
</organism>
<dbReference type="InterPro" id="IPR008737">
    <property type="entry name" value="DUF1758"/>
</dbReference>
<dbReference type="Proteomes" id="UP000095285">
    <property type="component" value="Unassembled WGS sequence"/>
</dbReference>
<evidence type="ECO:0000259" key="3">
    <source>
        <dbReference type="Pfam" id="PF05585"/>
    </source>
</evidence>
<feature type="domain" description="DUF1758" evidence="3">
    <location>
        <begin position="106"/>
        <end position="186"/>
    </location>
</feature>
<name>A0A1I7VAS5_LOALO</name>
<feature type="compositionally biased region" description="Basic and acidic residues" evidence="1">
    <location>
        <begin position="16"/>
        <end position="33"/>
    </location>
</feature>
<dbReference type="Pfam" id="PF05585">
    <property type="entry name" value="DUF1758"/>
    <property type="match status" value="1"/>
</dbReference>
<dbReference type="PANTHER" id="PTHR47331">
    <property type="entry name" value="PHD-TYPE DOMAIN-CONTAINING PROTEIN"/>
    <property type="match status" value="1"/>
</dbReference>
<evidence type="ECO:0000256" key="1">
    <source>
        <dbReference type="SAM" id="MobiDB-lite"/>
    </source>
</evidence>
<dbReference type="InterPro" id="IPR043128">
    <property type="entry name" value="Rev_trsase/Diguanyl_cyclase"/>
</dbReference>
<dbReference type="STRING" id="7209.A0A1I7VAS5"/>
<reference evidence="4" key="1">
    <citation type="submission" date="2012-04" db="EMBL/GenBank/DDBJ databases">
        <title>The Genome Sequence of Loa loa.</title>
        <authorList>
            <consortium name="The Broad Institute Genome Sequencing Platform"/>
            <consortium name="Broad Institute Genome Sequencing Center for Infectious Disease"/>
            <person name="Nutman T.B."/>
            <person name="Fink D.L."/>
            <person name="Russ C."/>
            <person name="Young S."/>
            <person name="Zeng Q."/>
            <person name="Gargeya S."/>
            <person name="Alvarado L."/>
            <person name="Berlin A."/>
            <person name="Chapman S.B."/>
            <person name="Chen Z."/>
            <person name="Freedman E."/>
            <person name="Gellesch M."/>
            <person name="Goldberg J."/>
            <person name="Griggs A."/>
            <person name="Gujja S."/>
            <person name="Heilman E.R."/>
            <person name="Heiman D."/>
            <person name="Howarth C."/>
            <person name="Mehta T."/>
            <person name="Neiman D."/>
            <person name="Pearson M."/>
            <person name="Roberts A."/>
            <person name="Saif S."/>
            <person name="Shea T."/>
            <person name="Shenoy N."/>
            <person name="Sisk P."/>
            <person name="Stolte C."/>
            <person name="Sykes S."/>
            <person name="White J."/>
            <person name="Yandava C."/>
            <person name="Haas B."/>
            <person name="Henn M.R."/>
            <person name="Nusbaum C."/>
            <person name="Birren B."/>
        </authorList>
    </citation>
    <scope>NUCLEOTIDE SEQUENCE [LARGE SCALE GENOMIC DNA]</scope>
</reference>
<evidence type="ECO:0000313" key="5">
    <source>
        <dbReference type="WBParaSite" id="EN70_11694"/>
    </source>
</evidence>